<name>A0AAV4UNI6_9ARAC</name>
<organism evidence="2 3">
    <name type="scientific">Caerostris darwini</name>
    <dbReference type="NCBI Taxonomy" id="1538125"/>
    <lineage>
        <taxon>Eukaryota</taxon>
        <taxon>Metazoa</taxon>
        <taxon>Ecdysozoa</taxon>
        <taxon>Arthropoda</taxon>
        <taxon>Chelicerata</taxon>
        <taxon>Arachnida</taxon>
        <taxon>Araneae</taxon>
        <taxon>Araneomorphae</taxon>
        <taxon>Entelegynae</taxon>
        <taxon>Araneoidea</taxon>
        <taxon>Araneidae</taxon>
        <taxon>Caerostris</taxon>
    </lineage>
</organism>
<evidence type="ECO:0000313" key="2">
    <source>
        <dbReference type="EMBL" id="GIY59281.1"/>
    </source>
</evidence>
<dbReference type="Proteomes" id="UP001054837">
    <property type="component" value="Unassembled WGS sequence"/>
</dbReference>
<keyword evidence="1" id="KW-1133">Transmembrane helix</keyword>
<dbReference type="AlphaFoldDB" id="A0AAV4UNI6"/>
<proteinExistence type="predicted"/>
<reference evidence="2 3" key="1">
    <citation type="submission" date="2021-06" db="EMBL/GenBank/DDBJ databases">
        <title>Caerostris darwini draft genome.</title>
        <authorList>
            <person name="Kono N."/>
            <person name="Arakawa K."/>
        </authorList>
    </citation>
    <scope>NUCLEOTIDE SEQUENCE [LARGE SCALE GENOMIC DNA]</scope>
</reference>
<comment type="caution">
    <text evidence="2">The sequence shown here is derived from an EMBL/GenBank/DDBJ whole genome shotgun (WGS) entry which is preliminary data.</text>
</comment>
<evidence type="ECO:0000256" key="1">
    <source>
        <dbReference type="SAM" id="Phobius"/>
    </source>
</evidence>
<sequence>MAASLAPCPFLIIISGTNSSRHFSPQKGSGFYRPLFLTVSLFVLFLKKQSASRIRDTVCRKRPGVHKFWNIRLGKTWDLVVVCLRGSSVDGVNVDCNCETVCKVLFLNDK</sequence>
<keyword evidence="1" id="KW-0812">Transmembrane</keyword>
<keyword evidence="1" id="KW-0472">Membrane</keyword>
<protein>
    <submittedName>
        <fullName evidence="2">Uncharacterized protein</fullName>
    </submittedName>
</protein>
<feature type="transmembrane region" description="Helical" evidence="1">
    <location>
        <begin position="29"/>
        <end position="46"/>
    </location>
</feature>
<dbReference type="EMBL" id="BPLQ01011639">
    <property type="protein sequence ID" value="GIY59281.1"/>
    <property type="molecule type" value="Genomic_DNA"/>
</dbReference>
<keyword evidence="3" id="KW-1185">Reference proteome</keyword>
<gene>
    <name evidence="2" type="ORF">CDAR_614051</name>
</gene>
<accession>A0AAV4UNI6</accession>
<evidence type="ECO:0000313" key="3">
    <source>
        <dbReference type="Proteomes" id="UP001054837"/>
    </source>
</evidence>